<accession>A0A061QUJ7</accession>
<dbReference type="EMBL" id="GBEZ01025036">
    <property type="protein sequence ID" value="JAC62011.1"/>
    <property type="molecule type" value="Transcribed_RNA"/>
</dbReference>
<dbReference type="AlphaFoldDB" id="A0A061QUJ7"/>
<reference evidence="1" key="1">
    <citation type="submission" date="2014-05" db="EMBL/GenBank/DDBJ databases">
        <title>The transcriptome of the halophilic microalga Tetraselmis sp. GSL018 isolated from the Great Salt Lake, Utah.</title>
        <authorList>
            <person name="Jinkerson R.E."/>
            <person name="D'Adamo S."/>
            <person name="Posewitz M.C."/>
        </authorList>
    </citation>
    <scope>NUCLEOTIDE SEQUENCE</scope>
    <source>
        <strain evidence="1">GSL018</strain>
    </source>
</reference>
<sequence length="69" mass="7471">PLCSVPIGHEQDALCFPPSPILSPPFLLFFRAAAFSIRPLLPFPCPFSLFQPTPPSGLADEPFPLPPRG</sequence>
<organism evidence="1">
    <name type="scientific">Tetraselmis sp. GSL018</name>
    <dbReference type="NCBI Taxonomy" id="582737"/>
    <lineage>
        <taxon>Eukaryota</taxon>
        <taxon>Viridiplantae</taxon>
        <taxon>Chlorophyta</taxon>
        <taxon>core chlorophytes</taxon>
        <taxon>Chlorodendrophyceae</taxon>
        <taxon>Chlorodendrales</taxon>
        <taxon>Chlorodendraceae</taxon>
        <taxon>Tetraselmis</taxon>
    </lineage>
</organism>
<feature type="non-terminal residue" evidence="1">
    <location>
        <position position="1"/>
    </location>
</feature>
<gene>
    <name evidence="1" type="ORF">TSPGSL018_24556</name>
</gene>
<protein>
    <submittedName>
        <fullName evidence="1">Uncharacterized protein</fullName>
    </submittedName>
</protein>
<name>A0A061QUJ7_9CHLO</name>
<feature type="non-terminal residue" evidence="1">
    <location>
        <position position="69"/>
    </location>
</feature>
<proteinExistence type="predicted"/>
<evidence type="ECO:0000313" key="1">
    <source>
        <dbReference type="EMBL" id="JAC62011.1"/>
    </source>
</evidence>